<evidence type="ECO:0000313" key="7">
    <source>
        <dbReference type="EnsemblMetazoa" id="KAF7489951.1"/>
    </source>
</evidence>
<dbReference type="GO" id="GO:0005121">
    <property type="term" value="F:Toll binding"/>
    <property type="evidence" value="ECO:0007669"/>
    <property type="project" value="TreeGrafter"/>
</dbReference>
<proteinExistence type="predicted"/>
<organism evidence="6">
    <name type="scientific">Sarcoptes scabiei</name>
    <name type="common">Itch mite</name>
    <name type="synonym">Acarus scabiei</name>
    <dbReference type="NCBI Taxonomy" id="52283"/>
    <lineage>
        <taxon>Eukaryota</taxon>
        <taxon>Metazoa</taxon>
        <taxon>Ecdysozoa</taxon>
        <taxon>Arthropoda</taxon>
        <taxon>Chelicerata</taxon>
        <taxon>Arachnida</taxon>
        <taxon>Acari</taxon>
        <taxon>Acariformes</taxon>
        <taxon>Sarcoptiformes</taxon>
        <taxon>Astigmata</taxon>
        <taxon>Psoroptidia</taxon>
        <taxon>Sarcoptoidea</taxon>
        <taxon>Sarcoptidae</taxon>
        <taxon>Sarcoptinae</taxon>
        <taxon>Sarcoptes</taxon>
    </lineage>
</organism>
<dbReference type="AlphaFoldDB" id="A0A834R747"/>
<dbReference type="Pfam" id="PF16077">
    <property type="entry name" value="Spaetzle"/>
    <property type="match status" value="1"/>
</dbReference>
<dbReference type="InterPro" id="IPR029034">
    <property type="entry name" value="Cystine-knot_cytokine"/>
</dbReference>
<protein>
    <recommendedName>
        <fullName evidence="5">Spaetzle domain-containing protein</fullName>
    </recommendedName>
</protein>
<dbReference type="PANTHER" id="PTHR23199">
    <property type="entry name" value="NEUROTROPHIN 1-RELATED"/>
    <property type="match status" value="1"/>
</dbReference>
<evidence type="ECO:0000256" key="4">
    <source>
        <dbReference type="SAM" id="MobiDB-lite"/>
    </source>
</evidence>
<dbReference type="Proteomes" id="UP000070412">
    <property type="component" value="Unassembled WGS sequence"/>
</dbReference>
<evidence type="ECO:0000313" key="8">
    <source>
        <dbReference type="Proteomes" id="UP000070412"/>
    </source>
</evidence>
<dbReference type="GO" id="GO:0021556">
    <property type="term" value="P:central nervous system formation"/>
    <property type="evidence" value="ECO:0007669"/>
    <property type="project" value="TreeGrafter"/>
</dbReference>
<keyword evidence="8" id="KW-1185">Reference proteome</keyword>
<feature type="compositionally biased region" description="Basic and acidic residues" evidence="4">
    <location>
        <begin position="275"/>
        <end position="287"/>
    </location>
</feature>
<dbReference type="GO" id="GO:0008083">
    <property type="term" value="F:growth factor activity"/>
    <property type="evidence" value="ECO:0007669"/>
    <property type="project" value="TreeGrafter"/>
</dbReference>
<accession>A0A834R747</accession>
<dbReference type="InterPro" id="IPR052444">
    <property type="entry name" value="Spz/Toll_ligand-like"/>
</dbReference>
<evidence type="ECO:0000259" key="5">
    <source>
        <dbReference type="Pfam" id="PF16077"/>
    </source>
</evidence>
<reference evidence="7" key="3">
    <citation type="submission" date="2022-06" db="UniProtKB">
        <authorList>
            <consortium name="EnsemblMetazoa"/>
        </authorList>
    </citation>
    <scope>IDENTIFICATION</scope>
</reference>
<reference evidence="6" key="2">
    <citation type="submission" date="2020-01" db="EMBL/GenBank/DDBJ databases">
        <authorList>
            <person name="Korhonen P.K.K."/>
            <person name="Guangxu M.G."/>
            <person name="Wang T.W."/>
            <person name="Stroehlein A.J.S."/>
            <person name="Young N.D."/>
            <person name="Ang C.-S.A."/>
            <person name="Fernando D.W.F."/>
            <person name="Lu H.L."/>
            <person name="Taylor S.T."/>
            <person name="Ehtesham M.E.M."/>
            <person name="Najaraj S.H.N."/>
            <person name="Harsha G.H.G."/>
            <person name="Madugundu A.M."/>
            <person name="Renuse S.R."/>
            <person name="Holt D.H."/>
            <person name="Pandey A.P."/>
            <person name="Papenfuss A.P."/>
            <person name="Gasser R.B.G."/>
            <person name="Fischer K.F."/>
        </authorList>
    </citation>
    <scope>NUCLEOTIDE SEQUENCE</scope>
    <source>
        <strain evidence="6">SSS_KF_BRIS2020</strain>
    </source>
</reference>
<sequence>MKILREFPKPSPVKYLPGPQYCPETGRTVCSKVSPYYPLDEVLMVVKMMQATRFNLSSEFVDESENASEPFPNEDYEEYGDFDTFSPSFDSGRSYREDNIVMMRSIINNLHHNNRHIFREQFDHFLLLLILEQLCPSRVILLEPKAALNDRRQWKYVVNLAERDPRLKQAIKVEVCTTPNAPCNNQISLPFGYVSLTRSSETTMGRSASASSTIQSSLVPSESFLKNRHEMITTPGKKFSQSALSSRKLMLNSDDATTTIATTITSQQSIATKTDPTRTENRKIRDYELEETSSAIKH</sequence>
<dbReference type="OrthoDB" id="7933576at2759"/>
<keyword evidence="2" id="KW-1015">Disulfide bond</keyword>
<dbReference type="EMBL" id="WVUK01000063">
    <property type="protein sequence ID" value="KAF7489951.1"/>
    <property type="molecule type" value="Genomic_DNA"/>
</dbReference>
<dbReference type="SUPFAM" id="SSF57501">
    <property type="entry name" value="Cystine-knot cytokines"/>
    <property type="match status" value="1"/>
</dbReference>
<evidence type="ECO:0000256" key="2">
    <source>
        <dbReference type="ARBA" id="ARBA00023157"/>
    </source>
</evidence>
<dbReference type="GO" id="GO:0005615">
    <property type="term" value="C:extracellular space"/>
    <property type="evidence" value="ECO:0007669"/>
    <property type="project" value="UniProtKB-ARBA"/>
</dbReference>
<dbReference type="PANTHER" id="PTHR23199:SF13">
    <property type="entry name" value="PROTEIN SPAETZLE 3"/>
    <property type="match status" value="1"/>
</dbReference>
<feature type="domain" description="Spaetzle" evidence="5">
    <location>
        <begin position="133"/>
        <end position="195"/>
    </location>
</feature>
<dbReference type="InterPro" id="IPR032104">
    <property type="entry name" value="Spaetzle"/>
</dbReference>
<name>A0A834R747_SARSC</name>
<evidence type="ECO:0000256" key="1">
    <source>
        <dbReference type="ARBA" id="ARBA00022729"/>
    </source>
</evidence>
<dbReference type="GO" id="GO:0045087">
    <property type="term" value="P:innate immune response"/>
    <property type="evidence" value="ECO:0007669"/>
    <property type="project" value="TreeGrafter"/>
</dbReference>
<dbReference type="Gene3D" id="2.10.90.10">
    <property type="entry name" value="Cystine-knot cytokines"/>
    <property type="match status" value="1"/>
</dbReference>
<evidence type="ECO:0000256" key="3">
    <source>
        <dbReference type="ARBA" id="ARBA00023180"/>
    </source>
</evidence>
<reference evidence="8" key="1">
    <citation type="journal article" date="2020" name="PLoS Negl. Trop. Dis.">
        <title>High-quality nuclear genome for Sarcoptes scabiei-A critical resource for a neglected parasite.</title>
        <authorList>
            <person name="Korhonen P.K."/>
            <person name="Gasser R.B."/>
            <person name="Ma G."/>
            <person name="Wang T."/>
            <person name="Stroehlein A.J."/>
            <person name="Young N.D."/>
            <person name="Ang C.S."/>
            <person name="Fernando D.D."/>
            <person name="Lu H.C."/>
            <person name="Taylor S."/>
            <person name="Reynolds S.L."/>
            <person name="Mofiz E."/>
            <person name="Najaraj S.H."/>
            <person name="Gowda H."/>
            <person name="Madugundu A."/>
            <person name="Renuse S."/>
            <person name="Holt D."/>
            <person name="Pandey A."/>
            <person name="Papenfuss A.T."/>
            <person name="Fischer K."/>
        </authorList>
    </citation>
    <scope>NUCLEOTIDE SEQUENCE [LARGE SCALE GENOMIC DNA]</scope>
</reference>
<keyword evidence="3" id="KW-0325">Glycoprotein</keyword>
<dbReference type="EnsemblMetazoa" id="SSS_4831s_mrna">
    <property type="protein sequence ID" value="KAF7489951.1"/>
    <property type="gene ID" value="SSS_4831"/>
</dbReference>
<evidence type="ECO:0000313" key="6">
    <source>
        <dbReference type="EMBL" id="KAF7489951.1"/>
    </source>
</evidence>
<keyword evidence="1" id="KW-0732">Signal</keyword>
<feature type="region of interest" description="Disordered" evidence="4">
    <location>
        <begin position="268"/>
        <end position="298"/>
    </location>
</feature>
<gene>
    <name evidence="6" type="ORF">SSS_4831</name>
</gene>